<evidence type="ECO:0000313" key="1">
    <source>
        <dbReference type="EMBL" id="MCU9614114.1"/>
    </source>
</evidence>
<name>A0AAE3IWD9_9BACI</name>
<protein>
    <submittedName>
        <fullName evidence="1">Uncharacterized protein</fullName>
    </submittedName>
</protein>
<comment type="caution">
    <text evidence="1">The sequence shown here is derived from an EMBL/GenBank/DDBJ whole genome shotgun (WGS) entry which is preliminary data.</text>
</comment>
<reference evidence="1" key="1">
    <citation type="submission" date="2022-10" db="EMBL/GenBank/DDBJ databases">
        <title>Description of Fervidibacillus gen. nov. in the family Fervidibacillaceae fam. nov. with two species, Fervidibacillus albus sp. nov., and Fervidibacillus halotolerans sp. nov., isolated from tidal flat sediments.</title>
        <authorList>
            <person name="Kwon K.K."/>
            <person name="Yang S.-H."/>
        </authorList>
    </citation>
    <scope>NUCLEOTIDE SEQUENCE</scope>
    <source>
        <strain evidence="1">JCM 19140</strain>
    </source>
</reference>
<dbReference type="EMBL" id="JAOUSF010000003">
    <property type="protein sequence ID" value="MCU9614114.1"/>
    <property type="molecule type" value="Genomic_DNA"/>
</dbReference>
<gene>
    <name evidence="1" type="ORF">OEV98_11135</name>
</gene>
<keyword evidence="2" id="KW-1185">Reference proteome</keyword>
<dbReference type="AlphaFoldDB" id="A0AAE3IWD9"/>
<organism evidence="1 2">
    <name type="scientific">Perspicuibacillus lycopersici</name>
    <dbReference type="NCBI Taxonomy" id="1325689"/>
    <lineage>
        <taxon>Bacteria</taxon>
        <taxon>Bacillati</taxon>
        <taxon>Bacillota</taxon>
        <taxon>Bacilli</taxon>
        <taxon>Bacillales</taxon>
        <taxon>Bacillaceae</taxon>
        <taxon>Perspicuibacillus</taxon>
    </lineage>
</organism>
<sequence>MKLGQLVRFRKCLVKGHEGASFNYLTPEQEKELEDTCQLRIKKLVEQEFEEYKSGIVVGKRRVGIDRVLEESHDMEGNSLEYFFVSDMNFETVFLVACDLRGLYKVKDSDLEVIG</sequence>
<evidence type="ECO:0000313" key="2">
    <source>
        <dbReference type="Proteomes" id="UP001209318"/>
    </source>
</evidence>
<proteinExistence type="predicted"/>
<dbReference type="Proteomes" id="UP001209318">
    <property type="component" value="Unassembled WGS sequence"/>
</dbReference>
<accession>A0AAE3IWD9</accession>
<dbReference type="RefSeq" id="WP_263073352.1">
    <property type="nucleotide sequence ID" value="NZ_JAOUSF010000003.1"/>
</dbReference>